<feature type="region of interest" description="Disordered" evidence="1">
    <location>
        <begin position="1"/>
        <end position="45"/>
    </location>
</feature>
<gene>
    <name evidence="2" type="ORF">SAMN02745975_00727</name>
</gene>
<accession>A0A1M6EF58</accession>
<keyword evidence="3" id="KW-1185">Reference proteome</keyword>
<proteinExistence type="predicted"/>
<organism evidence="2 3">
    <name type="scientific">Geosporobacter subterraneus DSM 17957</name>
    <dbReference type="NCBI Taxonomy" id="1121919"/>
    <lineage>
        <taxon>Bacteria</taxon>
        <taxon>Bacillati</taxon>
        <taxon>Bacillota</taxon>
        <taxon>Clostridia</taxon>
        <taxon>Peptostreptococcales</taxon>
        <taxon>Thermotaleaceae</taxon>
        <taxon>Geosporobacter</taxon>
    </lineage>
</organism>
<evidence type="ECO:0000313" key="2">
    <source>
        <dbReference type="EMBL" id="SHI84112.1"/>
    </source>
</evidence>
<dbReference type="EMBL" id="FQZV01000008">
    <property type="protein sequence ID" value="SHI84112.1"/>
    <property type="molecule type" value="Genomic_DNA"/>
</dbReference>
<protein>
    <submittedName>
        <fullName evidence="2">Uncharacterized protein</fullName>
    </submittedName>
</protein>
<evidence type="ECO:0000256" key="1">
    <source>
        <dbReference type="SAM" id="MobiDB-lite"/>
    </source>
</evidence>
<name>A0A1M6EF58_9FIRM</name>
<dbReference type="RefSeq" id="WP_190014141.1">
    <property type="nucleotide sequence ID" value="NZ_FQZV01000008.1"/>
</dbReference>
<dbReference type="Proteomes" id="UP000184536">
    <property type="component" value="Unassembled WGS sequence"/>
</dbReference>
<feature type="compositionally biased region" description="Basic and acidic residues" evidence="1">
    <location>
        <begin position="1"/>
        <end position="39"/>
    </location>
</feature>
<evidence type="ECO:0000313" key="3">
    <source>
        <dbReference type="Proteomes" id="UP000184536"/>
    </source>
</evidence>
<dbReference type="AlphaFoldDB" id="A0A1M6EF58"/>
<sequence length="45" mass="5423">MKKKKDEAVRDELYNPKLTDVNRARERQEIVDPEKGPENKKRKNK</sequence>
<reference evidence="3" key="1">
    <citation type="submission" date="2016-11" db="EMBL/GenBank/DDBJ databases">
        <authorList>
            <person name="Varghese N."/>
            <person name="Submissions S."/>
        </authorList>
    </citation>
    <scope>NUCLEOTIDE SEQUENCE [LARGE SCALE GENOMIC DNA]</scope>
    <source>
        <strain evidence="3">DSM 17957</strain>
    </source>
</reference>